<protein>
    <recommendedName>
        <fullName evidence="1">Zinc-ribbon domain-containing protein</fullName>
    </recommendedName>
</protein>
<dbReference type="InterPro" id="IPR031321">
    <property type="entry name" value="UCP012641"/>
</dbReference>
<proteinExistence type="predicted"/>
<feature type="domain" description="Zinc-ribbon" evidence="1">
    <location>
        <begin position="3"/>
        <end position="94"/>
    </location>
</feature>
<dbReference type="InterPro" id="IPR011201">
    <property type="entry name" value="Zinc-ribbon_6_bact"/>
</dbReference>
<dbReference type="PIRSF" id="PIRSF012641">
    <property type="entry name" value="UCP012641"/>
    <property type="match status" value="1"/>
</dbReference>
<dbReference type="Gene3D" id="3.40.390.70">
    <property type="match status" value="1"/>
</dbReference>
<dbReference type="Pfam" id="PF10005">
    <property type="entry name" value="Zn_ribbon_DZR_6"/>
    <property type="match status" value="1"/>
</dbReference>
<organism evidence="2 3">
    <name type="scientific">Acinetobacter indicus</name>
    <dbReference type="NCBI Taxonomy" id="756892"/>
    <lineage>
        <taxon>Bacteria</taxon>
        <taxon>Pseudomonadati</taxon>
        <taxon>Pseudomonadota</taxon>
        <taxon>Gammaproteobacteria</taxon>
        <taxon>Moraxellales</taxon>
        <taxon>Moraxellaceae</taxon>
        <taxon>Acinetobacter</taxon>
    </lineage>
</organism>
<dbReference type="Proteomes" id="UP000503440">
    <property type="component" value="Chromosome"/>
</dbReference>
<dbReference type="Pfam" id="PF15887">
    <property type="entry name" value="Peptidase_Mx"/>
    <property type="match status" value="1"/>
</dbReference>
<reference evidence="2 3" key="1">
    <citation type="submission" date="2019-09" db="EMBL/GenBank/DDBJ databases">
        <title>Non-baumannii Acinetobacter spp. carrying blaNDM-1 isolated in China.</title>
        <authorList>
            <person name="Cui C."/>
            <person name="Chen C."/>
            <person name="Sun J."/>
            <person name="Liu Y."/>
        </authorList>
    </citation>
    <scope>NUCLEOTIDE SEQUENCE [LARGE SCALE GENOMIC DNA]</scope>
    <source>
        <strain evidence="2 3">B18</strain>
    </source>
</reference>
<dbReference type="EMBL" id="CP044455">
    <property type="protein sequence ID" value="QIC69928.1"/>
    <property type="molecule type" value="Genomic_DNA"/>
</dbReference>
<sequence>MQLFQCSYCQHPIYFDNTQCTVCQHHLGFDAQYMHMLALQPGQRAGEFVEAVTQKAYRFCQNHQHQVCNWIIPFDSPEQFCPACRLNRIIPDLNQPQYYCRWQKIELAKHRLVYALLRWNLPLLSKLESPERGLVFDFKANPNDDRAPKVMTGHASGVITLNIAEADDVERMMAKQNMAEVYRTLLGHFRHEIGHYYWDVLVADSGYLARFRQLFGDERACYQQAVKDYYQHGVPSNWMDAYISAYATMHPWEDWAESWAHYLHIVDVLETATSFGMSIHPQIVHEEQHFMYFKQRENPYFLTDFNEIFQAWLPVAFAMNSVNRSMGQEDFYPFVISPKVMEKLQLIHQVIHGLPPVPDNPVTVDG</sequence>
<gene>
    <name evidence="2" type="ORF">FSC09_05705</name>
</gene>
<accession>A0A6C0Y1B4</accession>
<name>A0A6C0Y1B4_9GAMM</name>
<evidence type="ECO:0000259" key="1">
    <source>
        <dbReference type="Pfam" id="PF10005"/>
    </source>
</evidence>
<dbReference type="RefSeq" id="WP_163145704.1">
    <property type="nucleotide sequence ID" value="NZ_CP044455.1"/>
</dbReference>
<evidence type="ECO:0000313" key="2">
    <source>
        <dbReference type="EMBL" id="QIC69928.1"/>
    </source>
</evidence>
<dbReference type="AlphaFoldDB" id="A0A6C0Y1B4"/>
<evidence type="ECO:0000313" key="3">
    <source>
        <dbReference type="Proteomes" id="UP000503440"/>
    </source>
</evidence>